<name>A0ABT2FHZ9_9GAMM</name>
<protein>
    <recommendedName>
        <fullName evidence="3">Serine/threonine protein kinase</fullName>
    </recommendedName>
</protein>
<dbReference type="EMBL" id="JAKOGG010000002">
    <property type="protein sequence ID" value="MCS4555617.1"/>
    <property type="molecule type" value="Genomic_DNA"/>
</dbReference>
<reference evidence="2" key="1">
    <citation type="submission" date="2023-07" db="EMBL/GenBank/DDBJ databases">
        <title>Shewanella mangrovi sp. nov., an acetaldehyde- degrading bacterium isolated from mangrove sediment.</title>
        <authorList>
            <person name="Liu Y."/>
        </authorList>
    </citation>
    <scope>NUCLEOTIDE SEQUENCE [LARGE SCALE GENOMIC DNA]</scope>
    <source>
        <strain evidence="2">C32</strain>
    </source>
</reference>
<sequence length="202" mass="23561">MNINNEPKQFHKKVINGVYETDKMLLKINPNSVTKLFKPKRNSHRRYDIEKEALRRLQHVNGTPSLLAYDDNADRIEMSRLPGSSTEKLSEQHLKQLSAIVEEMLKAGVARHSMPIRDVVVDEDKVGLVDFERATLKKGRWRIDWFVAKKVSHYHLYRLMFQNQPQLLSFSQTFKVQLGNALRVAFLLLRLKPQKISKVLTQ</sequence>
<gene>
    <name evidence="1" type="ORF">L9G74_04145</name>
</gene>
<keyword evidence="2" id="KW-1185">Reference proteome</keyword>
<dbReference type="RefSeq" id="WP_238895011.1">
    <property type="nucleotide sequence ID" value="NZ_JAKOGG010000002.1"/>
</dbReference>
<accession>A0ABT2FHZ9</accession>
<dbReference type="InterPro" id="IPR011009">
    <property type="entry name" value="Kinase-like_dom_sf"/>
</dbReference>
<dbReference type="Proteomes" id="UP001201549">
    <property type="component" value="Unassembled WGS sequence"/>
</dbReference>
<evidence type="ECO:0008006" key="3">
    <source>
        <dbReference type="Google" id="ProtNLM"/>
    </source>
</evidence>
<organism evidence="1 2">
    <name type="scientific">Shewanella electrica</name>
    <dbReference type="NCBI Taxonomy" id="515560"/>
    <lineage>
        <taxon>Bacteria</taxon>
        <taxon>Pseudomonadati</taxon>
        <taxon>Pseudomonadota</taxon>
        <taxon>Gammaproteobacteria</taxon>
        <taxon>Alteromonadales</taxon>
        <taxon>Shewanellaceae</taxon>
        <taxon>Shewanella</taxon>
    </lineage>
</organism>
<dbReference type="SUPFAM" id="SSF56112">
    <property type="entry name" value="Protein kinase-like (PK-like)"/>
    <property type="match status" value="1"/>
</dbReference>
<proteinExistence type="predicted"/>
<evidence type="ECO:0000313" key="1">
    <source>
        <dbReference type="EMBL" id="MCS4555617.1"/>
    </source>
</evidence>
<comment type="caution">
    <text evidence="1">The sequence shown here is derived from an EMBL/GenBank/DDBJ whole genome shotgun (WGS) entry which is preliminary data.</text>
</comment>
<evidence type="ECO:0000313" key="2">
    <source>
        <dbReference type="Proteomes" id="UP001201549"/>
    </source>
</evidence>